<sequence length="231" mass="26064">MARAPDARSMSMAFALHESIRFCISGGQVILLDIRAERYFALPKSYTDAFHHWLGGEPITEREVNCLERLIRRGVLCRTADEPSRSDNRSLGAFVPTAVLNTSLVRPSLLAVVKAIGARLLWAWRMKHWRLERQLHHLEGLGDSRKATPTAEMRAIVYAFELADRVLGSHDKCMERSFALVSVCRKYGLRAQAVIGVQNAPFAAHCWVQDGEIVLNEQPDRVQLFTPIMVI</sequence>
<dbReference type="Pfam" id="PF13471">
    <property type="entry name" value="Transglut_core3"/>
    <property type="match status" value="1"/>
</dbReference>
<accession>A0A246JWW9</accession>
<dbReference type="Proteomes" id="UP000197361">
    <property type="component" value="Unassembled WGS sequence"/>
</dbReference>
<evidence type="ECO:0000259" key="1">
    <source>
        <dbReference type="Pfam" id="PF13471"/>
    </source>
</evidence>
<feature type="domain" description="Microcin J25-processing protein McjB C-terminal" evidence="1">
    <location>
        <begin position="121"/>
        <end position="229"/>
    </location>
</feature>
<name>A0A246JWW9_9SPHN</name>
<protein>
    <recommendedName>
        <fullName evidence="1">Microcin J25-processing protein McjB C-terminal domain-containing protein</fullName>
    </recommendedName>
</protein>
<evidence type="ECO:0000313" key="2">
    <source>
        <dbReference type="EMBL" id="OWQ97564.1"/>
    </source>
</evidence>
<proteinExistence type="predicted"/>
<organism evidence="2 3">
    <name type="scientific">Sphingopyxis bauzanensis</name>
    <dbReference type="NCBI Taxonomy" id="651663"/>
    <lineage>
        <taxon>Bacteria</taxon>
        <taxon>Pseudomonadati</taxon>
        <taxon>Pseudomonadota</taxon>
        <taxon>Alphaproteobacteria</taxon>
        <taxon>Sphingomonadales</taxon>
        <taxon>Sphingomonadaceae</taxon>
        <taxon>Sphingopyxis</taxon>
    </lineage>
</organism>
<dbReference type="EMBL" id="NISK01000002">
    <property type="protein sequence ID" value="OWQ97564.1"/>
    <property type="molecule type" value="Genomic_DNA"/>
</dbReference>
<reference evidence="2 3" key="1">
    <citation type="journal article" date="2010" name="Int. J. Syst. Evol. Microbiol.">
        <title>Sphingopyxis bauzanensis sp. nov., a psychrophilic bacterium isolated from soil.</title>
        <authorList>
            <person name="Zhang D.C."/>
            <person name="Liu H.C."/>
            <person name="Xin Y.H."/>
            <person name="Zhou Y.G."/>
            <person name="Schinner F."/>
            <person name="Margesin R."/>
        </authorList>
    </citation>
    <scope>NUCLEOTIDE SEQUENCE [LARGE SCALE GENOMIC DNA]</scope>
    <source>
        <strain evidence="2 3">DSM 22271</strain>
    </source>
</reference>
<dbReference type="InterPro" id="IPR053521">
    <property type="entry name" value="McjB-like"/>
</dbReference>
<dbReference type="InterPro" id="IPR032708">
    <property type="entry name" value="McjB_C"/>
</dbReference>
<evidence type="ECO:0000313" key="3">
    <source>
        <dbReference type="Proteomes" id="UP000197361"/>
    </source>
</evidence>
<comment type="caution">
    <text evidence="2">The sequence shown here is derived from an EMBL/GenBank/DDBJ whole genome shotgun (WGS) entry which is preliminary data.</text>
</comment>
<dbReference type="AlphaFoldDB" id="A0A246JWW9"/>
<keyword evidence="3" id="KW-1185">Reference proteome</keyword>
<gene>
    <name evidence="2" type="ORF">CDQ92_11205</name>
</gene>
<dbReference type="NCBIfam" id="NF033537">
    <property type="entry name" value="lasso_biosyn_B2"/>
    <property type="match status" value="1"/>
</dbReference>